<dbReference type="EMBL" id="JBEPLN010000025">
    <property type="protein sequence ID" value="MET3634777.1"/>
    <property type="molecule type" value="Genomic_DNA"/>
</dbReference>
<evidence type="ECO:0000313" key="2">
    <source>
        <dbReference type="EMBL" id="MET3634777.1"/>
    </source>
</evidence>
<protein>
    <recommendedName>
        <fullName evidence="4">Methyl-accepting chemotaxis protein</fullName>
    </recommendedName>
</protein>
<accession>A0ABV2JG88</accession>
<keyword evidence="1" id="KW-0175">Coiled coil</keyword>
<reference evidence="2 3" key="1">
    <citation type="submission" date="2024-06" db="EMBL/GenBank/DDBJ databases">
        <title>Genomic Encyclopedia of Type Strains, Phase IV (KMG-IV): sequencing the most valuable type-strain genomes for metagenomic binning, comparative biology and taxonomic classification.</title>
        <authorList>
            <person name="Goeker M."/>
        </authorList>
    </citation>
    <scope>NUCLEOTIDE SEQUENCE [LARGE SCALE GENOMIC DNA]</scope>
    <source>
        <strain evidence="2 3">DSM 28302</strain>
    </source>
</reference>
<comment type="caution">
    <text evidence="2">The sequence shown here is derived from an EMBL/GenBank/DDBJ whole genome shotgun (WGS) entry which is preliminary data.</text>
</comment>
<evidence type="ECO:0000256" key="1">
    <source>
        <dbReference type="SAM" id="Coils"/>
    </source>
</evidence>
<dbReference type="RefSeq" id="WP_354369409.1">
    <property type="nucleotide sequence ID" value="NZ_JBEPLN010000025.1"/>
</dbReference>
<dbReference type="Proteomes" id="UP001549037">
    <property type="component" value="Unassembled WGS sequence"/>
</dbReference>
<proteinExistence type="predicted"/>
<evidence type="ECO:0000313" key="3">
    <source>
        <dbReference type="Proteomes" id="UP001549037"/>
    </source>
</evidence>
<gene>
    <name evidence="2" type="ORF">ABID28_001436</name>
</gene>
<feature type="coiled-coil region" evidence="1">
    <location>
        <begin position="30"/>
        <end position="57"/>
    </location>
</feature>
<organism evidence="2 3">
    <name type="scientific">Streptococcus porcorum</name>
    <dbReference type="NCBI Taxonomy" id="701526"/>
    <lineage>
        <taxon>Bacteria</taxon>
        <taxon>Bacillati</taxon>
        <taxon>Bacillota</taxon>
        <taxon>Bacilli</taxon>
        <taxon>Lactobacillales</taxon>
        <taxon>Streptococcaceae</taxon>
        <taxon>Streptococcus</taxon>
    </lineage>
</organism>
<evidence type="ECO:0008006" key="4">
    <source>
        <dbReference type="Google" id="ProtNLM"/>
    </source>
</evidence>
<keyword evidence="3" id="KW-1185">Reference proteome</keyword>
<name>A0ABV2JG88_9STRE</name>
<sequence>MKLSHLALISGSAVLAYTLYKKRDHITQFAQEGLKNLDEAKTDLDNIQNNLSIIQEQTQLLQKYGQDFQQKWRYFEKEKDAHISEINRILGHYQKTNS</sequence>